<dbReference type="Proteomes" id="UP000677228">
    <property type="component" value="Unassembled WGS sequence"/>
</dbReference>
<dbReference type="EMBL" id="CAJOBC010001472">
    <property type="protein sequence ID" value="CAF3680397.1"/>
    <property type="molecule type" value="Genomic_DNA"/>
</dbReference>
<dbReference type="AlphaFoldDB" id="A0A813ZFS8"/>
<proteinExistence type="predicted"/>
<accession>A0A813ZFS8</accession>
<evidence type="ECO:0000313" key="2">
    <source>
        <dbReference type="EMBL" id="CAF0938063.1"/>
    </source>
</evidence>
<reference evidence="1" key="1">
    <citation type="submission" date="2021-02" db="EMBL/GenBank/DDBJ databases">
        <authorList>
            <person name="Nowell W R."/>
        </authorList>
    </citation>
    <scope>NUCLEOTIDE SEQUENCE</scope>
</reference>
<evidence type="ECO:0000313" key="1">
    <source>
        <dbReference type="EMBL" id="CAF0897344.1"/>
    </source>
</evidence>
<gene>
    <name evidence="1" type="ORF">GPM918_LOCUS8447</name>
    <name evidence="2" type="ORF">OVA965_LOCUS11489</name>
    <name evidence="3" type="ORF">SRO942_LOCUS8447</name>
    <name evidence="4" type="ORF">TMI583_LOCUS11490</name>
</gene>
<organism evidence="1 5">
    <name type="scientific">Didymodactylos carnosus</name>
    <dbReference type="NCBI Taxonomy" id="1234261"/>
    <lineage>
        <taxon>Eukaryota</taxon>
        <taxon>Metazoa</taxon>
        <taxon>Spiralia</taxon>
        <taxon>Gnathifera</taxon>
        <taxon>Rotifera</taxon>
        <taxon>Eurotatoria</taxon>
        <taxon>Bdelloidea</taxon>
        <taxon>Philodinida</taxon>
        <taxon>Philodinidae</taxon>
        <taxon>Didymodactylos</taxon>
    </lineage>
</organism>
<evidence type="ECO:0000313" key="4">
    <source>
        <dbReference type="EMBL" id="CAF3713570.1"/>
    </source>
</evidence>
<dbReference type="Proteomes" id="UP000681722">
    <property type="component" value="Unassembled WGS sequence"/>
</dbReference>
<dbReference type="Proteomes" id="UP000682733">
    <property type="component" value="Unassembled WGS sequence"/>
</dbReference>
<name>A0A813ZFS8_9BILA</name>
<sequence>MSSSAPVATVFVDFKQAFDELWWDGCIGKLLWLGIPKAYVVWIDAWLKDRKGFIEMQGNCSSYFPISRGGPQRSSSKI</sequence>
<evidence type="ECO:0008006" key="6">
    <source>
        <dbReference type="Google" id="ProtNLM"/>
    </source>
</evidence>
<keyword evidence="5" id="KW-1185">Reference proteome</keyword>
<dbReference type="EMBL" id="CAJOBA010004455">
    <property type="protein sequence ID" value="CAF3713570.1"/>
    <property type="molecule type" value="Genomic_DNA"/>
</dbReference>
<evidence type="ECO:0000313" key="3">
    <source>
        <dbReference type="EMBL" id="CAF3680397.1"/>
    </source>
</evidence>
<protein>
    <recommendedName>
        <fullName evidence="6">Reverse transcriptase</fullName>
    </recommendedName>
</protein>
<evidence type="ECO:0000313" key="5">
    <source>
        <dbReference type="Proteomes" id="UP000663829"/>
    </source>
</evidence>
<dbReference type="EMBL" id="CAJNOQ010001472">
    <property type="protein sequence ID" value="CAF0897344.1"/>
    <property type="molecule type" value="Genomic_DNA"/>
</dbReference>
<dbReference type="OrthoDB" id="10065625at2759"/>
<dbReference type="EMBL" id="CAJNOK010004451">
    <property type="protein sequence ID" value="CAF0938063.1"/>
    <property type="molecule type" value="Genomic_DNA"/>
</dbReference>
<dbReference type="Proteomes" id="UP000663829">
    <property type="component" value="Unassembled WGS sequence"/>
</dbReference>
<comment type="caution">
    <text evidence="1">The sequence shown here is derived from an EMBL/GenBank/DDBJ whole genome shotgun (WGS) entry which is preliminary data.</text>
</comment>